<dbReference type="EC" id="3.1.26.4" evidence="5 12"/>
<evidence type="ECO:0000256" key="7">
    <source>
        <dbReference type="ARBA" id="ARBA00022722"/>
    </source>
</evidence>
<protein>
    <recommendedName>
        <fullName evidence="6 12">Ribonuclease H</fullName>
        <ecNumber evidence="5 12">3.1.26.4</ecNumber>
    </recommendedName>
</protein>
<dbReference type="InterPro" id="IPR011320">
    <property type="entry name" value="RNase_H1_N"/>
</dbReference>
<dbReference type="EMBL" id="OAOP01000001">
    <property type="protein sequence ID" value="SNX66810.1"/>
    <property type="molecule type" value="Genomic_DNA"/>
</dbReference>
<dbReference type="InterPro" id="IPR050092">
    <property type="entry name" value="RNase_H"/>
</dbReference>
<comment type="subcellular location">
    <subcellularLocation>
        <location evidence="12">Cytoplasm</location>
    </subcellularLocation>
</comment>
<dbReference type="Gene3D" id="3.40.970.10">
    <property type="entry name" value="Ribonuclease H1, N-terminal domain"/>
    <property type="match status" value="1"/>
</dbReference>
<dbReference type="GO" id="GO:0005737">
    <property type="term" value="C:cytoplasm"/>
    <property type="evidence" value="ECO:0007669"/>
    <property type="project" value="UniProtKB-SubCell"/>
</dbReference>
<dbReference type="GO" id="GO:0046872">
    <property type="term" value="F:metal ion binding"/>
    <property type="evidence" value="ECO:0007669"/>
    <property type="project" value="UniProtKB-KW"/>
</dbReference>
<comment type="function">
    <text evidence="3 12">Endonuclease that specifically degrades the RNA of RNA-DNA hybrids.</text>
</comment>
<comment type="similarity">
    <text evidence="4 12">Belongs to the RNase H family.</text>
</comment>
<evidence type="ECO:0000256" key="4">
    <source>
        <dbReference type="ARBA" id="ARBA00005300"/>
    </source>
</evidence>
<feature type="binding site" evidence="13">
    <location>
        <position position="81"/>
    </location>
    <ligand>
        <name>Mg(2+)</name>
        <dbReference type="ChEBI" id="CHEBI:18420"/>
        <label>1</label>
    </ligand>
</feature>
<evidence type="ECO:0000256" key="3">
    <source>
        <dbReference type="ARBA" id="ARBA00004065"/>
    </source>
</evidence>
<reference evidence="15 16" key="1">
    <citation type="submission" date="2017-08" db="EMBL/GenBank/DDBJ databases">
        <authorList>
            <person name="de Groot N.N."/>
        </authorList>
    </citation>
    <scope>NUCLEOTIDE SEQUENCE [LARGE SCALE GENOMIC DNA]</scope>
    <source>
        <strain evidence="15 16">JC228</strain>
    </source>
</reference>
<evidence type="ECO:0000256" key="5">
    <source>
        <dbReference type="ARBA" id="ARBA00012180"/>
    </source>
</evidence>
<keyword evidence="7 12" id="KW-0540">Nuclease</keyword>
<keyword evidence="13" id="KW-0464">Manganese</keyword>
<comment type="catalytic activity">
    <reaction evidence="1 12">
        <text>Endonucleolytic cleavage to 5'-phosphomonoester.</text>
        <dbReference type="EC" id="3.1.26.4"/>
    </reaction>
</comment>
<organism evidence="15 16">
    <name type="scientific">Bacillus oleivorans</name>
    <dbReference type="NCBI Taxonomy" id="1448271"/>
    <lineage>
        <taxon>Bacteria</taxon>
        <taxon>Bacillati</taxon>
        <taxon>Bacillota</taxon>
        <taxon>Bacilli</taxon>
        <taxon>Bacillales</taxon>
        <taxon>Bacillaceae</taxon>
        <taxon>Bacillus</taxon>
    </lineage>
</organism>
<dbReference type="Pfam" id="PF00075">
    <property type="entry name" value="RNase_H"/>
    <property type="match status" value="1"/>
</dbReference>
<dbReference type="PROSITE" id="PS50879">
    <property type="entry name" value="RNASE_H_1"/>
    <property type="match status" value="1"/>
</dbReference>
<evidence type="ECO:0000256" key="8">
    <source>
        <dbReference type="ARBA" id="ARBA00022723"/>
    </source>
</evidence>
<dbReference type="InterPro" id="IPR017290">
    <property type="entry name" value="RNase_H_bac"/>
</dbReference>
<evidence type="ECO:0000256" key="6">
    <source>
        <dbReference type="ARBA" id="ARBA00017721"/>
    </source>
</evidence>
<feature type="binding site" evidence="13">
    <location>
        <position position="119"/>
    </location>
    <ligand>
        <name>Mg(2+)</name>
        <dbReference type="ChEBI" id="CHEBI:18420"/>
        <label>2</label>
    </ligand>
</feature>
<name>A0A285CH17_9BACI</name>
<dbReference type="InterPro" id="IPR009027">
    <property type="entry name" value="Ribosomal_bL9/RNase_H1_N"/>
</dbReference>
<evidence type="ECO:0000256" key="1">
    <source>
        <dbReference type="ARBA" id="ARBA00000077"/>
    </source>
</evidence>
<dbReference type="GO" id="GO:0043137">
    <property type="term" value="P:DNA replication, removal of RNA primer"/>
    <property type="evidence" value="ECO:0007669"/>
    <property type="project" value="TreeGrafter"/>
</dbReference>
<sequence length="206" mass="23207">MAKPKKYYVVWAGRNPGIYTSWDECKEQVNGYQGAKYKSFPSEQEAKEAFAAGAANAYSSKTSTTGQKVQADIIYNSISVDAACSGNPGDLEYQGVDTKTGERIFHVGPIENGTNNIGEFLAIVHALALLKKQNSNKTIYSDSATAISWVKRKKANTQLEYSEKTKYIWTLIKRAEKWLQENTYSNKIYKWETKDWGEIKADFGRK</sequence>
<keyword evidence="11 12" id="KW-0460">Magnesium</keyword>
<dbReference type="FunFam" id="3.40.970.10:FF:000002">
    <property type="entry name" value="Ribonuclease H"/>
    <property type="match status" value="1"/>
</dbReference>
<evidence type="ECO:0000313" key="15">
    <source>
        <dbReference type="EMBL" id="SNX66810.1"/>
    </source>
</evidence>
<dbReference type="Gene3D" id="3.30.420.10">
    <property type="entry name" value="Ribonuclease H-like superfamily/Ribonuclease H"/>
    <property type="match status" value="1"/>
</dbReference>
<keyword evidence="12" id="KW-0963">Cytoplasm</keyword>
<dbReference type="InterPro" id="IPR002156">
    <property type="entry name" value="RNaseH_domain"/>
</dbReference>
<evidence type="ECO:0000256" key="9">
    <source>
        <dbReference type="ARBA" id="ARBA00022759"/>
    </source>
</evidence>
<dbReference type="Proteomes" id="UP000219546">
    <property type="component" value="Unassembled WGS sequence"/>
</dbReference>
<dbReference type="SUPFAM" id="SSF53098">
    <property type="entry name" value="Ribonuclease H-like"/>
    <property type="match status" value="1"/>
</dbReference>
<keyword evidence="9 12" id="KW-0255">Endonuclease</keyword>
<evidence type="ECO:0000256" key="11">
    <source>
        <dbReference type="ARBA" id="ARBA00022842"/>
    </source>
</evidence>
<keyword evidence="16" id="KW-1185">Reference proteome</keyword>
<dbReference type="InterPro" id="IPR037056">
    <property type="entry name" value="RNase_H1_N_sf"/>
</dbReference>
<dbReference type="Pfam" id="PF01693">
    <property type="entry name" value="Cauli_VI"/>
    <property type="match status" value="1"/>
</dbReference>
<proteinExistence type="inferred from homology"/>
<dbReference type="AlphaFoldDB" id="A0A285CH17"/>
<comment type="cofactor">
    <cofactor evidence="13">
        <name>Mn(2+)</name>
        <dbReference type="ChEBI" id="CHEBI:29035"/>
    </cofactor>
    <cofactor evidence="13">
        <name>Mg(2+)</name>
        <dbReference type="ChEBI" id="CHEBI:18420"/>
    </cofactor>
    <text evidence="13">Binds 2 metal ions per subunit. Manganese or magnesium.</text>
</comment>
<evidence type="ECO:0000256" key="2">
    <source>
        <dbReference type="ARBA" id="ARBA00001946"/>
    </source>
</evidence>
<dbReference type="OrthoDB" id="9811552at2"/>
<keyword evidence="10 12" id="KW-0378">Hydrolase</keyword>
<evidence type="ECO:0000259" key="14">
    <source>
        <dbReference type="PROSITE" id="PS50879"/>
    </source>
</evidence>
<feature type="domain" description="RNase H type-1" evidence="14">
    <location>
        <begin position="72"/>
        <end position="206"/>
    </location>
</feature>
<dbReference type="PIRSF" id="PIRSF037839">
    <property type="entry name" value="Ribonuclease_H"/>
    <property type="match status" value="1"/>
</dbReference>
<dbReference type="SUPFAM" id="SSF55658">
    <property type="entry name" value="L9 N-domain-like"/>
    <property type="match status" value="1"/>
</dbReference>
<evidence type="ECO:0000313" key="16">
    <source>
        <dbReference type="Proteomes" id="UP000219546"/>
    </source>
</evidence>
<keyword evidence="8 12" id="KW-0479">Metal-binding</keyword>
<evidence type="ECO:0000256" key="12">
    <source>
        <dbReference type="PIRNR" id="PIRNR037839"/>
    </source>
</evidence>
<dbReference type="InterPro" id="IPR012337">
    <property type="entry name" value="RNaseH-like_sf"/>
</dbReference>
<comment type="cofactor">
    <cofactor evidence="2">
        <name>Mg(2+)</name>
        <dbReference type="ChEBI" id="CHEBI:18420"/>
    </cofactor>
</comment>
<gene>
    <name evidence="15" type="ORF">SAMN05877753_101122</name>
</gene>
<dbReference type="InterPro" id="IPR036397">
    <property type="entry name" value="RNaseH_sf"/>
</dbReference>
<dbReference type="RefSeq" id="WP_097156661.1">
    <property type="nucleotide sequence ID" value="NZ_JBEPMQ010000012.1"/>
</dbReference>
<evidence type="ECO:0000256" key="13">
    <source>
        <dbReference type="PIRSR" id="PIRSR037839-1"/>
    </source>
</evidence>
<dbReference type="GO" id="GO:0003676">
    <property type="term" value="F:nucleic acid binding"/>
    <property type="evidence" value="ECO:0007669"/>
    <property type="project" value="UniProtKB-UniRule"/>
</dbReference>
<dbReference type="GO" id="GO:0004523">
    <property type="term" value="F:RNA-DNA hybrid ribonuclease activity"/>
    <property type="evidence" value="ECO:0007669"/>
    <property type="project" value="UniProtKB-UniRule"/>
</dbReference>
<accession>A0A285CH17</accession>
<dbReference type="PANTHER" id="PTHR10642:SF26">
    <property type="entry name" value="RIBONUCLEASE H1"/>
    <property type="match status" value="1"/>
</dbReference>
<dbReference type="PANTHER" id="PTHR10642">
    <property type="entry name" value="RIBONUCLEASE H1"/>
    <property type="match status" value="1"/>
</dbReference>
<feature type="binding site" evidence="13">
    <location>
        <position position="202"/>
    </location>
    <ligand>
        <name>Mg(2+)</name>
        <dbReference type="ChEBI" id="CHEBI:18420"/>
        <label>1</label>
    </ligand>
</feature>
<feature type="binding site" evidence="13">
    <location>
        <position position="142"/>
    </location>
    <ligand>
        <name>Mg(2+)</name>
        <dbReference type="ChEBI" id="CHEBI:18420"/>
        <label>2</label>
    </ligand>
</feature>
<evidence type="ECO:0000256" key="10">
    <source>
        <dbReference type="ARBA" id="ARBA00022801"/>
    </source>
</evidence>